<dbReference type="PANTHER" id="PTHR36108">
    <property type="entry name" value="COLOSSIN-B-RELATED"/>
    <property type="match status" value="1"/>
</dbReference>
<keyword evidence="4" id="KW-1133">Transmembrane helix</keyword>
<feature type="domain" description="SpaA-like prealbumin fold" evidence="6">
    <location>
        <begin position="479"/>
        <end position="566"/>
    </location>
</feature>
<feature type="domain" description="SpaA-like prealbumin fold" evidence="6">
    <location>
        <begin position="670"/>
        <end position="762"/>
    </location>
</feature>
<proteinExistence type="inferred from homology"/>
<evidence type="ECO:0000256" key="2">
    <source>
        <dbReference type="ARBA" id="ARBA00022525"/>
    </source>
</evidence>
<feature type="domain" description="SpaA-like prealbumin fold" evidence="6">
    <location>
        <begin position="571"/>
        <end position="664"/>
    </location>
</feature>
<feature type="domain" description="Thioester" evidence="5">
    <location>
        <begin position="67"/>
        <end position="163"/>
    </location>
</feature>
<feature type="domain" description="SpaA-like prealbumin fold" evidence="6">
    <location>
        <begin position="967"/>
        <end position="1054"/>
    </location>
</feature>
<reference evidence="7 8" key="1">
    <citation type="submission" date="2018-06" db="EMBL/GenBank/DDBJ databases">
        <authorList>
            <consortium name="Pathogen Informatics"/>
            <person name="Doyle S."/>
        </authorList>
    </citation>
    <scope>NUCLEOTIDE SEQUENCE [LARGE SCALE GENOMIC DNA]</scope>
    <source>
        <strain evidence="7 8">NCTC10719</strain>
    </source>
</reference>
<feature type="domain" description="SpaA-like prealbumin fold" evidence="6">
    <location>
        <begin position="877"/>
        <end position="962"/>
    </location>
</feature>
<feature type="domain" description="SpaA-like prealbumin fold" evidence="6">
    <location>
        <begin position="303"/>
        <end position="385"/>
    </location>
</feature>
<organism evidence="7 8">
    <name type="scientific">Clostridium perfringens</name>
    <dbReference type="NCBI Taxonomy" id="1502"/>
    <lineage>
        <taxon>Bacteria</taxon>
        <taxon>Bacillati</taxon>
        <taxon>Bacillota</taxon>
        <taxon>Clostridia</taxon>
        <taxon>Eubacteriales</taxon>
        <taxon>Clostridiaceae</taxon>
        <taxon>Clostridium</taxon>
    </lineage>
</organism>
<feature type="domain" description="SpaA-like prealbumin fold" evidence="6">
    <location>
        <begin position="389"/>
        <end position="475"/>
    </location>
</feature>
<evidence type="ECO:0000256" key="3">
    <source>
        <dbReference type="ARBA" id="ARBA00022729"/>
    </source>
</evidence>
<dbReference type="InterPro" id="IPR013783">
    <property type="entry name" value="Ig-like_fold"/>
</dbReference>
<evidence type="ECO:0000313" key="8">
    <source>
        <dbReference type="Proteomes" id="UP000249986"/>
    </source>
</evidence>
<dbReference type="Gene3D" id="1.10.150.480">
    <property type="match status" value="1"/>
</dbReference>
<keyword evidence="7" id="KW-0176">Collagen</keyword>
<dbReference type="InterPro" id="IPR013552">
    <property type="entry name" value="Thioester_dom"/>
</dbReference>
<keyword evidence="2" id="KW-0964">Secreted</keyword>
<evidence type="ECO:0000256" key="4">
    <source>
        <dbReference type="SAM" id="Phobius"/>
    </source>
</evidence>
<evidence type="ECO:0000259" key="6">
    <source>
        <dbReference type="Pfam" id="PF17802"/>
    </source>
</evidence>
<feature type="domain" description="SpaA-like prealbumin fold" evidence="6">
    <location>
        <begin position="1058"/>
        <end position="1145"/>
    </location>
</feature>
<evidence type="ECO:0000259" key="5">
    <source>
        <dbReference type="Pfam" id="PF08341"/>
    </source>
</evidence>
<keyword evidence="4" id="KW-0812">Transmembrane</keyword>
<feature type="domain" description="SpaA-like prealbumin fold" evidence="6">
    <location>
        <begin position="1149"/>
        <end position="1236"/>
    </location>
</feature>
<dbReference type="Pfam" id="PF08341">
    <property type="entry name" value="TED"/>
    <property type="match status" value="1"/>
</dbReference>
<name>A0A2X2Y0L8_CLOPF</name>
<feature type="transmembrane region" description="Helical" evidence="4">
    <location>
        <begin position="1344"/>
        <end position="1362"/>
    </location>
</feature>
<dbReference type="RefSeq" id="WP_111926190.1">
    <property type="nucleotide sequence ID" value="NZ_CATNYS010000021.1"/>
</dbReference>
<dbReference type="EMBL" id="UAWG01000005">
    <property type="protein sequence ID" value="SQB59438.1"/>
    <property type="molecule type" value="Genomic_DNA"/>
</dbReference>
<dbReference type="Pfam" id="PF17802">
    <property type="entry name" value="SpaA"/>
    <property type="match status" value="11"/>
</dbReference>
<evidence type="ECO:0000256" key="1">
    <source>
        <dbReference type="ARBA" id="ARBA00007257"/>
    </source>
</evidence>
<dbReference type="InterPro" id="IPR041033">
    <property type="entry name" value="SpaA_PFL_dom_1"/>
</dbReference>
<accession>A0A2X2Y0L8</accession>
<feature type="domain" description="SpaA-like prealbumin fold" evidence="6">
    <location>
        <begin position="784"/>
        <end position="874"/>
    </location>
</feature>
<dbReference type="SUPFAM" id="SSF49478">
    <property type="entry name" value="Cna protein B-type domain"/>
    <property type="match status" value="5"/>
</dbReference>
<evidence type="ECO:0000313" key="7">
    <source>
        <dbReference type="EMBL" id="SQB59438.1"/>
    </source>
</evidence>
<gene>
    <name evidence="7" type="primary">cna_2</name>
    <name evidence="7" type="ORF">NCTC10719_01147</name>
</gene>
<keyword evidence="3" id="KW-0732">Signal</keyword>
<dbReference type="PANTHER" id="PTHR36108:SF13">
    <property type="entry name" value="COLOSSIN-B-RELATED"/>
    <property type="match status" value="1"/>
</dbReference>
<keyword evidence="4" id="KW-0472">Membrane</keyword>
<protein>
    <submittedName>
        <fullName evidence="7">Collagen adhesin</fullName>
    </submittedName>
</protein>
<comment type="similarity">
    <text evidence="1">Belongs to the serine-aspartate repeat-containing protein (SDr) family.</text>
</comment>
<sequence>MSKAKRFKLITTITLIFTFLFTNIKVFAVEITSTDAESYLNYDSPTWGKVLPIGNHRYYVPGDLTTCYCLNTGALNPTGQDYTKEMQVDAGIETILYWGYPAKDGSDWGISADEYRYCTQLAIWAYQKEAGLSRGLVRERLQSGTVPLSKLKPVIDFLVDKAHNKEMPTFFEVSPNDIIAHQEGDYFVSEPIKIKSNYTLSGVKVTIKSASNPELTKDIVIKDMDGNVKDSGYKANESFRVYIPSNAETGDLKVSVKAKVDIPAMLGYMTPEQGIQDMAVSSLDTHSMDKDNIKVSWTGLNGAVQVIKKGDDGKLLTGAKFVLKNANGENVAEATSQDGKAVFNDIKPAEYTIHEVEAPQGYLVTNPVNVTVKPNKVSIAEMTDTQIKGKIQVLKVDEETNTPLQGAEFEITQDGKHIETITTGENGIATSSLLPFGNYLVKEIKAPSKYVLNGEEHPVTISENGKTIEITHTNKIIKGKVAVKKTDSEISDLNLEGAEFTIYDNNKNIVATIITNKDGYAESEPLNYGTYTMQETKAPKGYLLSNKVWDININENDKTYTFDVSNDVIKGKLQIVKVDSENEEKPVEGAGFDVIAVNVNGIKEGTVVDHVVTDKNGFAYTKDLRYGDYKFHETDTPKGYWKSDKEYSFNIAENGKTYVKYVKNSPIQAKVRVIKVDSKDGKPLEGVKFQIRNADTKKLVEFTNFIGIIPMKTTTLETNKNGELVTPQNLAYGNYLLEEVEPLEGYIKVNPIPFKIDENSVLEEIKDLGTIYTQKVSNDRITANMELLKLDKETNKPLENIEFKVTALDGFMKGKTWNLKSDDKGLVSLKGLEYGNYRVDEVKTLWNYVLNKEPIFFSVKENGKTIKLQMTNKKIRGSVELFKFDKDTNRPLEGVKFDLLNGDKKVGTYTTDNTGKITVNNLEAGNYTWVEVEAIDHYNKVDKKYDFNIYKDGQLEKIDVANTVKTGELDFSKTDVATGDSIDGAKVKITGLEPQNKHINLEFTSSKEGNKFTLPEGKYTFEETSAPNGYRINKEVGTFEIKDGEITKANLKDERKQGDLIFTKTDVTDGKVIEGAKIKITCTEGLSKGKVIDFTSSKDGNKFTLDEGKYTFEEISAPNGYRINKEVGTFEIKDGEITKANLKNERKQGDLEFTKTDVTDGRIIEGAKIKIICVEGLSKGKAIEFTSFKDGNKFTLDEGKYTFEEISAPNGYEINKEVGTFEIKDGEITKANLKDERTTGVLEFTKTDVATGEVLEGAKIKIECLEGLDQGKVIEFTSSKEVNKFTLAKGKYRISETQAPNGYELTTETGEFEITNKGDIIKCNLTNKKIEIVKTGSSFDINSLIPLGILLVAGGIGGLFFTKKKKLL</sequence>
<dbReference type="Gene3D" id="2.60.40.10">
    <property type="entry name" value="Immunoglobulins"/>
    <property type="match status" value="11"/>
</dbReference>
<feature type="domain" description="SpaA-like prealbumin fold" evidence="6">
    <location>
        <begin position="1242"/>
        <end position="1329"/>
    </location>
</feature>
<dbReference type="Proteomes" id="UP000249986">
    <property type="component" value="Unassembled WGS sequence"/>
</dbReference>